<reference evidence="2" key="1">
    <citation type="submission" date="2021-06" db="EMBL/GenBank/DDBJ databases">
        <title>Complete genome sequence of Stenotrophomonas maltophilia phage Philippe.</title>
        <authorList>
            <person name="Vallavanatt I."/>
            <person name="Bartz M."/>
            <person name="Clark J."/>
            <person name="Burrowes B."/>
            <person name="Liu M."/>
            <person name="Gill J."/>
        </authorList>
    </citation>
    <scope>NUCLEOTIDE SEQUENCE</scope>
</reference>
<keyword evidence="1" id="KW-0812">Transmembrane</keyword>
<organism evidence="2 3">
    <name type="scientific">Stenotrophomonas phage Philippe</name>
    <dbReference type="NCBI Taxonomy" id="2859655"/>
    <lineage>
        <taxon>Viruses</taxon>
        <taxon>Duplodnaviria</taxon>
        <taxon>Heunggongvirae</taxon>
        <taxon>Uroviricota</taxon>
        <taxon>Caudoviricetes</taxon>
        <taxon>Schitoviridae</taxon>
        <taxon>Philippevirus</taxon>
        <taxon>Philippevirus philippe</taxon>
    </lineage>
</organism>
<gene>
    <name evidence="2" type="ORF">CPT_Philippe_017</name>
</gene>
<evidence type="ECO:0000256" key="1">
    <source>
        <dbReference type="SAM" id="Phobius"/>
    </source>
</evidence>
<keyword evidence="1" id="KW-0472">Membrane</keyword>
<feature type="transmembrane region" description="Helical" evidence="1">
    <location>
        <begin position="44"/>
        <end position="70"/>
    </location>
</feature>
<name>A0AAE8BJK6_9CAUD</name>
<feature type="transmembrane region" description="Helical" evidence="1">
    <location>
        <begin position="5"/>
        <end position="24"/>
    </location>
</feature>
<dbReference type="EMBL" id="MZ326861">
    <property type="protein sequence ID" value="QYW02216.1"/>
    <property type="molecule type" value="Genomic_DNA"/>
</dbReference>
<sequence>MFKAFVWVMAVILLLILIPLIWILNDSDRVWSNSIHYLHHVENIVIMNVVLVVIGGLFFAGVITVANIVMYLQTRQWNWGTFIMEVLIAMTVGCLLSAGIHHYLFKGL</sequence>
<protein>
    <submittedName>
        <fullName evidence="2">Membrane protein</fullName>
    </submittedName>
</protein>
<proteinExistence type="predicted"/>
<keyword evidence="3" id="KW-1185">Reference proteome</keyword>
<accession>A0AAE8BJK6</accession>
<evidence type="ECO:0000313" key="2">
    <source>
        <dbReference type="EMBL" id="QYW02216.1"/>
    </source>
</evidence>
<keyword evidence="1" id="KW-1133">Transmembrane helix</keyword>
<evidence type="ECO:0000313" key="3">
    <source>
        <dbReference type="Proteomes" id="UP000827261"/>
    </source>
</evidence>
<dbReference type="Proteomes" id="UP000827261">
    <property type="component" value="Segment"/>
</dbReference>
<feature type="transmembrane region" description="Helical" evidence="1">
    <location>
        <begin position="82"/>
        <end position="105"/>
    </location>
</feature>